<dbReference type="RefSeq" id="WP_153824313.1">
    <property type="nucleotide sequence ID" value="NZ_WJIE01000018.1"/>
</dbReference>
<sequence>MLRRAKRMSLAADVEAATLKVLALARAHEDANGPVQDALADRDGADDDLDLTAKSARGTLAGRAVDAARKGPYTLIFPDGIDYYTAAPLDKQVSRYGELIDRLEEHLPGGDPVRLEAVPALKTGIAAFTGAVEMLAKARTDEALAGTRLEAAEDEWARLLTKVYGFLLAELGRAAAERFFPKAKSGTKKPGGDRG</sequence>
<proteinExistence type="predicted"/>
<dbReference type="OrthoDB" id="9800692at2"/>
<gene>
    <name evidence="1" type="ORF">GF068_37215</name>
</gene>
<name>A0A6N7Q3U5_9BACT</name>
<evidence type="ECO:0000313" key="2">
    <source>
        <dbReference type="Proteomes" id="UP000440224"/>
    </source>
</evidence>
<dbReference type="AlphaFoldDB" id="A0A6N7Q3U5"/>
<dbReference type="EMBL" id="WJIE01000018">
    <property type="protein sequence ID" value="MRG97530.1"/>
    <property type="molecule type" value="Genomic_DNA"/>
</dbReference>
<comment type="caution">
    <text evidence="1">The sequence shown here is derived from an EMBL/GenBank/DDBJ whole genome shotgun (WGS) entry which is preliminary data.</text>
</comment>
<accession>A0A6N7Q3U5</accession>
<keyword evidence="2" id="KW-1185">Reference proteome</keyword>
<dbReference type="Proteomes" id="UP000440224">
    <property type="component" value="Unassembled WGS sequence"/>
</dbReference>
<organism evidence="1 2">
    <name type="scientific">Polyangium spumosum</name>
    <dbReference type="NCBI Taxonomy" id="889282"/>
    <lineage>
        <taxon>Bacteria</taxon>
        <taxon>Pseudomonadati</taxon>
        <taxon>Myxococcota</taxon>
        <taxon>Polyangia</taxon>
        <taxon>Polyangiales</taxon>
        <taxon>Polyangiaceae</taxon>
        <taxon>Polyangium</taxon>
    </lineage>
</organism>
<protein>
    <submittedName>
        <fullName evidence="1">Uncharacterized protein</fullName>
    </submittedName>
</protein>
<reference evidence="1 2" key="1">
    <citation type="submission" date="2019-10" db="EMBL/GenBank/DDBJ databases">
        <title>A soil myxobacterium in the family Polyangiaceae.</title>
        <authorList>
            <person name="Li Y."/>
            <person name="Wang J."/>
        </authorList>
    </citation>
    <scope>NUCLEOTIDE SEQUENCE [LARGE SCALE GENOMIC DNA]</scope>
    <source>
        <strain evidence="1 2">DSM 14734</strain>
    </source>
</reference>
<evidence type="ECO:0000313" key="1">
    <source>
        <dbReference type="EMBL" id="MRG97530.1"/>
    </source>
</evidence>